<feature type="non-terminal residue" evidence="2">
    <location>
        <position position="1"/>
    </location>
</feature>
<keyword evidence="3" id="KW-1185">Reference proteome</keyword>
<evidence type="ECO:0000256" key="1">
    <source>
        <dbReference type="SAM" id="MobiDB-lite"/>
    </source>
</evidence>
<evidence type="ECO:0000313" key="3">
    <source>
        <dbReference type="Proteomes" id="UP000010411"/>
    </source>
</evidence>
<feature type="region of interest" description="Disordered" evidence="1">
    <location>
        <begin position="1"/>
        <end position="21"/>
    </location>
</feature>
<dbReference type="AlphaFoldDB" id="L1L1V6"/>
<comment type="caution">
    <text evidence="2">The sequence shown here is derived from an EMBL/GenBank/DDBJ whole genome shotgun (WGS) entry which is preliminary data.</text>
</comment>
<dbReference type="EMBL" id="AEJC01000192">
    <property type="protein sequence ID" value="EKX66764.1"/>
    <property type="molecule type" value="Genomic_DNA"/>
</dbReference>
<gene>
    <name evidence="2" type="ORF">STRIP9103_03230</name>
</gene>
<organism evidence="2 3">
    <name type="scientific">Streptomyces ipomoeae 91-03</name>
    <dbReference type="NCBI Taxonomy" id="698759"/>
    <lineage>
        <taxon>Bacteria</taxon>
        <taxon>Bacillati</taxon>
        <taxon>Actinomycetota</taxon>
        <taxon>Actinomycetes</taxon>
        <taxon>Kitasatosporales</taxon>
        <taxon>Streptomycetaceae</taxon>
        <taxon>Streptomyces</taxon>
    </lineage>
</organism>
<evidence type="ECO:0000313" key="2">
    <source>
        <dbReference type="EMBL" id="EKX66764.1"/>
    </source>
</evidence>
<reference evidence="2 3" key="1">
    <citation type="submission" date="2012-11" db="EMBL/GenBank/DDBJ databases">
        <authorList>
            <person name="Huguet-Tapia J.C."/>
            <person name="Durkin A.S."/>
            <person name="Pettis G.S."/>
            <person name="Badger J.H."/>
        </authorList>
    </citation>
    <scope>NUCLEOTIDE SEQUENCE [LARGE SCALE GENOMIC DNA]</scope>
    <source>
        <strain evidence="2 3">91-03</strain>
    </source>
</reference>
<sequence>DRNEVALHNTGVDLTGPTDAGPRLLDHLVPLGDPARKAAEGEEDREHLGREAHGAVDQTRVEVHVRVEAARDEVVVGERVLLQLQRDVQQLVGLAEGREDVVRGSLDDLGARVEVLVDPVAEAHQTDAVLLVLHLADEGVDVAAGVADALQHLQHGLVGAAVQRAPERGDTGRDRGEHVRLRGADQADRGGRTVLLVVRVQDEQLVEGGDDDRVELVLLRGDREGHAQEVLDVTEVVARVDERVADRLLVRVRRDRRKLGEQADRGEIALPLVERVVAVLVERRQGADHGGQHRHRVGVPGEAPVEVLDILVQQRVLGDVVLEAGELVDGRQLAVDQQVGDLQEGGALGQLLDRVAAVAEDARLAVQIRDGGFIGGGVPVTAVQGDQTGMGPELPDVEALVADGAVDHRVGVLAVAVPQYYRVVAHVFPHRRSASSSRCPDCLYLPPIGSGECTRGRPSGPSAALSAANLLILPLPSDIWKGCVTFPTRLIDQISLTRHQGLTRGPFRRSFGPFGTPWEILRSDARPGDPAVWGLTW</sequence>
<proteinExistence type="predicted"/>
<dbReference type="Proteomes" id="UP000010411">
    <property type="component" value="Unassembled WGS sequence"/>
</dbReference>
<protein>
    <submittedName>
        <fullName evidence="2">Uncharacterized protein</fullName>
    </submittedName>
</protein>
<accession>L1L1V6</accession>
<name>L1L1V6_9ACTN</name>